<keyword evidence="3" id="KW-1185">Reference proteome</keyword>
<dbReference type="InterPro" id="IPR016039">
    <property type="entry name" value="Thiolase-like"/>
</dbReference>
<dbReference type="GO" id="GO:0044550">
    <property type="term" value="P:secondary metabolite biosynthetic process"/>
    <property type="evidence" value="ECO:0007669"/>
    <property type="project" value="TreeGrafter"/>
</dbReference>
<dbReference type="PANTHER" id="PTHR34069:SF2">
    <property type="entry name" value="BETA-KETOACYL-[ACYL-CARRIER-PROTEIN] SYNTHASE III"/>
    <property type="match status" value="1"/>
</dbReference>
<organism evidence="2 3">
    <name type="scientific">Rubidibacter lacunae KORDI 51-2</name>
    <dbReference type="NCBI Taxonomy" id="582515"/>
    <lineage>
        <taxon>Bacteria</taxon>
        <taxon>Bacillati</taxon>
        <taxon>Cyanobacteriota</taxon>
        <taxon>Cyanophyceae</taxon>
        <taxon>Oscillatoriophycideae</taxon>
        <taxon>Chroococcales</taxon>
        <taxon>Aphanothecaceae</taxon>
        <taxon>Rubidibacter</taxon>
    </lineage>
</organism>
<evidence type="ECO:0000313" key="3">
    <source>
        <dbReference type="Proteomes" id="UP000016960"/>
    </source>
</evidence>
<dbReference type="EMBL" id="ASSJ01000017">
    <property type="protein sequence ID" value="ERN42438.1"/>
    <property type="molecule type" value="Genomic_DNA"/>
</dbReference>
<dbReference type="Proteomes" id="UP000016960">
    <property type="component" value="Unassembled WGS sequence"/>
</dbReference>
<dbReference type="Gene3D" id="3.40.47.10">
    <property type="match status" value="1"/>
</dbReference>
<evidence type="ECO:0000259" key="1">
    <source>
        <dbReference type="Pfam" id="PF08545"/>
    </source>
</evidence>
<comment type="caution">
    <text evidence="2">The sequence shown here is derived from an EMBL/GenBank/DDBJ whole genome shotgun (WGS) entry which is preliminary data.</text>
</comment>
<dbReference type="InParanoid" id="U5DD44"/>
<proteinExistence type="predicted"/>
<gene>
    <name evidence="2" type="ORF">KR51_00007430</name>
</gene>
<dbReference type="Pfam" id="PF08545">
    <property type="entry name" value="ACP_syn_III"/>
    <property type="match status" value="1"/>
</dbReference>
<protein>
    <submittedName>
        <fullName evidence="2">3-oxoacyl-[acyl-carrier-protein] synthase III</fullName>
    </submittedName>
</protein>
<dbReference type="PATRIC" id="fig|582515.4.peg.823"/>
<dbReference type="SUPFAM" id="SSF53901">
    <property type="entry name" value="Thiolase-like"/>
    <property type="match status" value="1"/>
</dbReference>
<dbReference type="InterPro" id="IPR013751">
    <property type="entry name" value="ACP_syn_III_N"/>
</dbReference>
<dbReference type="STRING" id="582515.KR51_00007430"/>
<reference evidence="2 3" key="1">
    <citation type="submission" date="2013-05" db="EMBL/GenBank/DDBJ databases">
        <title>Draft genome sequence of Rubidibacter lacunae KORDI 51-2.</title>
        <authorList>
            <person name="Choi D.H."/>
            <person name="Noh J.H."/>
            <person name="Kwon K.-K."/>
            <person name="Lee J.-H."/>
            <person name="Ryu J.-Y."/>
        </authorList>
    </citation>
    <scope>NUCLEOTIDE SEQUENCE [LARGE SCALE GENOMIC DNA]</scope>
    <source>
        <strain evidence="2 3">KORDI 51-2</strain>
    </source>
</reference>
<sequence>MTNQAIGICSLAVSFPSVIHTPEAWGETFPELAAQSQARVRLPRKPQPGIAQDSEYQDAEPDWAIWSQEVAPYLSDPFRGNVERCRLAAQESPRAIECRAAQDAMVAAGLQPDDIELVIASTLFSESMGVGNASSLARQLGLRCPAWTLESACSSALVTLQAARSLAQAGEYRTVLFIVSHFGSRAVDPADTLSWAMGDGAGAFIVRVQPDRQGVLATHVMSTTDTCGAYTYEFIADDRGVRCVSQPRP</sequence>
<dbReference type="eggNOG" id="COG0332">
    <property type="taxonomic scope" value="Bacteria"/>
</dbReference>
<feature type="domain" description="Beta-ketoacyl-[acyl-carrier-protein] synthase III N-terminal" evidence="1">
    <location>
        <begin position="150"/>
        <end position="222"/>
    </location>
</feature>
<accession>U5DD44</accession>
<dbReference type="AlphaFoldDB" id="U5DD44"/>
<dbReference type="GO" id="GO:0006633">
    <property type="term" value="P:fatty acid biosynthetic process"/>
    <property type="evidence" value="ECO:0007669"/>
    <property type="project" value="InterPro"/>
</dbReference>
<dbReference type="GO" id="GO:0004315">
    <property type="term" value="F:3-oxoacyl-[acyl-carrier-protein] synthase activity"/>
    <property type="evidence" value="ECO:0007669"/>
    <property type="project" value="InterPro"/>
</dbReference>
<evidence type="ECO:0000313" key="2">
    <source>
        <dbReference type="EMBL" id="ERN42438.1"/>
    </source>
</evidence>
<name>U5DD44_9CHRO</name>
<dbReference type="PANTHER" id="PTHR34069">
    <property type="entry name" value="3-OXOACYL-[ACYL-CARRIER-PROTEIN] SYNTHASE 3"/>
    <property type="match status" value="1"/>
</dbReference>